<dbReference type="AlphaFoldDB" id="A0A090QPL2"/>
<dbReference type="Pfam" id="PF00563">
    <property type="entry name" value="EAL"/>
    <property type="match status" value="1"/>
</dbReference>
<dbReference type="CDD" id="cd01948">
    <property type="entry name" value="EAL"/>
    <property type="match status" value="1"/>
</dbReference>
<dbReference type="PANTHER" id="PTHR33121:SF70">
    <property type="entry name" value="SIGNALING PROTEIN YKOW"/>
    <property type="match status" value="1"/>
</dbReference>
<dbReference type="SMART" id="SM00052">
    <property type="entry name" value="EAL"/>
    <property type="match status" value="1"/>
</dbReference>
<dbReference type="SUPFAM" id="SSF141868">
    <property type="entry name" value="EAL domain-like"/>
    <property type="match status" value="1"/>
</dbReference>
<dbReference type="Proteomes" id="UP000029227">
    <property type="component" value="Unassembled WGS sequence"/>
</dbReference>
<name>A0A090QPL2_9GAMM</name>
<dbReference type="PANTHER" id="PTHR33121">
    <property type="entry name" value="CYCLIC DI-GMP PHOSPHODIESTERASE PDEF"/>
    <property type="match status" value="1"/>
</dbReference>
<sequence>MALVQNNNVYFDGLVISEIGLRVEKVLRTRQELEQYVTCLEDGSYCATYHNLLLKSAFQPIVTPSGELYAYEALMRMYTEDGELVNTGDMIRMYQNIEAHLINIDRLARVIHLRNFAEFFSDSKLFINMTPVAIIDSLRPAFKQSLLIPRILELGLSPDHIFIEILEHYCDDDINLVNAIRAMHQDGLQIAIDDYGSQGSSEIRTRAVMPGLIKIDQSLLQQYLDGQLTPMLDAIQVAREINAKVLIEGVENKRAFQTAIALGADLLQGYYTGHPKIVGQSDLPNIPSMSPEKLLLTES</sequence>
<protein>
    <submittedName>
        <fullName evidence="2">Diguanylate cyclase</fullName>
    </submittedName>
</protein>
<dbReference type="eggNOG" id="COG2200">
    <property type="taxonomic scope" value="Bacteria"/>
</dbReference>
<reference evidence="2 3" key="1">
    <citation type="journal article" date="2014" name="Genome Announc.">
        <title>Draft Genome Sequences of Two Vibrionaceae Species, Vibrio ponticus C121 and Photobacterium aphoticum C119, Isolated as Coral Reef Microbiota.</title>
        <authorList>
            <person name="Al-saari N."/>
            <person name="Meirelles P.M."/>
            <person name="Mino S."/>
            <person name="Suda W."/>
            <person name="Oshima K."/>
            <person name="Hattori M."/>
            <person name="Ohkuma M."/>
            <person name="Thompson F.L."/>
            <person name="Gomez-Gil B."/>
            <person name="Sawabe T."/>
            <person name="Sawabe T."/>
        </authorList>
    </citation>
    <scope>NUCLEOTIDE SEQUENCE [LARGE SCALE GENOMIC DNA]</scope>
    <source>
        <strain evidence="2 3">JCM 19237</strain>
    </source>
</reference>
<evidence type="ECO:0000313" key="3">
    <source>
        <dbReference type="Proteomes" id="UP000029227"/>
    </source>
</evidence>
<dbReference type="PROSITE" id="PS50883">
    <property type="entry name" value="EAL"/>
    <property type="match status" value="1"/>
</dbReference>
<dbReference type="InterPro" id="IPR035919">
    <property type="entry name" value="EAL_sf"/>
</dbReference>
<proteinExistence type="predicted"/>
<dbReference type="GO" id="GO:0071111">
    <property type="term" value="F:cyclic-guanylate-specific phosphodiesterase activity"/>
    <property type="evidence" value="ECO:0007669"/>
    <property type="project" value="InterPro"/>
</dbReference>
<feature type="domain" description="EAL" evidence="1">
    <location>
        <begin position="37"/>
        <end position="289"/>
    </location>
</feature>
<evidence type="ECO:0000313" key="2">
    <source>
        <dbReference type="EMBL" id="GAL04188.1"/>
    </source>
</evidence>
<gene>
    <name evidence="2" type="ORF">JCM19237_2339</name>
</gene>
<dbReference type="EMBL" id="BBMN01000003">
    <property type="protein sequence ID" value="GAL04188.1"/>
    <property type="molecule type" value="Genomic_DNA"/>
</dbReference>
<dbReference type="STRING" id="754436.JCM19237_2339"/>
<dbReference type="Gene3D" id="3.20.20.450">
    <property type="entry name" value="EAL domain"/>
    <property type="match status" value="1"/>
</dbReference>
<dbReference type="InterPro" id="IPR001633">
    <property type="entry name" value="EAL_dom"/>
</dbReference>
<evidence type="ECO:0000259" key="1">
    <source>
        <dbReference type="PROSITE" id="PS50883"/>
    </source>
</evidence>
<organism evidence="2 3">
    <name type="scientific">Photobacterium aphoticum</name>
    <dbReference type="NCBI Taxonomy" id="754436"/>
    <lineage>
        <taxon>Bacteria</taxon>
        <taxon>Pseudomonadati</taxon>
        <taxon>Pseudomonadota</taxon>
        <taxon>Gammaproteobacteria</taxon>
        <taxon>Vibrionales</taxon>
        <taxon>Vibrionaceae</taxon>
        <taxon>Photobacterium</taxon>
    </lineage>
</organism>
<dbReference type="InterPro" id="IPR050706">
    <property type="entry name" value="Cyclic-di-GMP_PDE-like"/>
</dbReference>
<comment type="caution">
    <text evidence="2">The sequence shown here is derived from an EMBL/GenBank/DDBJ whole genome shotgun (WGS) entry which is preliminary data.</text>
</comment>
<accession>A0A090QPL2</accession>